<proteinExistence type="predicted"/>
<reference evidence="2 3" key="1">
    <citation type="submission" date="2007-06" db="EMBL/GenBank/DDBJ databases">
        <title>The Genome Sequence of Coccidioides posadasii RMSCC_3488.</title>
        <authorList>
            <consortium name="Coccidioides Genome Resources Consortium"/>
            <consortium name="The Broad Institute Genome Sequencing Platform"/>
            <person name="Henn M.R."/>
            <person name="Sykes S."/>
            <person name="Young S."/>
            <person name="Jaffe D."/>
            <person name="Berlin A."/>
            <person name="Alvarez P."/>
            <person name="Butler J."/>
            <person name="Gnerre S."/>
            <person name="Grabherr M."/>
            <person name="Mauceli E."/>
            <person name="Brockman W."/>
            <person name="Kodira C."/>
            <person name="Alvarado L."/>
            <person name="Zeng Q."/>
            <person name="Crawford M."/>
            <person name="Antoine C."/>
            <person name="Devon K."/>
            <person name="Galgiani J."/>
            <person name="Orsborn K."/>
            <person name="Lewis M.L."/>
            <person name="Nusbaum C."/>
            <person name="Galagan J."/>
            <person name="Birren B."/>
        </authorList>
    </citation>
    <scope>NUCLEOTIDE SEQUENCE [LARGE SCALE GENOMIC DNA]</scope>
    <source>
        <strain evidence="2 3">RMSCC 3488</strain>
    </source>
</reference>
<feature type="region of interest" description="Disordered" evidence="1">
    <location>
        <begin position="40"/>
        <end position="61"/>
    </location>
</feature>
<dbReference type="AlphaFoldDB" id="A0A0J6FVZ7"/>
<reference evidence="3" key="3">
    <citation type="journal article" date="2010" name="Genome Res.">
        <title>Population genomic sequencing of Coccidioides fungi reveals recent hybridization and transposon control.</title>
        <authorList>
            <person name="Neafsey D.E."/>
            <person name="Barker B.M."/>
            <person name="Sharpton T.J."/>
            <person name="Stajich J.E."/>
            <person name="Park D.J."/>
            <person name="Whiston E."/>
            <person name="Hung C.-Y."/>
            <person name="McMahan C."/>
            <person name="White J."/>
            <person name="Sykes S."/>
            <person name="Heiman D."/>
            <person name="Young S."/>
            <person name="Zeng Q."/>
            <person name="Abouelleil A."/>
            <person name="Aftuck L."/>
            <person name="Bessette D."/>
            <person name="Brown A."/>
            <person name="FitzGerald M."/>
            <person name="Lui A."/>
            <person name="Macdonald J.P."/>
            <person name="Priest M."/>
            <person name="Orbach M.J."/>
            <person name="Galgiani J.N."/>
            <person name="Kirkland T.N."/>
            <person name="Cole G.T."/>
            <person name="Birren B.W."/>
            <person name="Henn M.R."/>
            <person name="Taylor J.W."/>
            <person name="Rounsley S.D."/>
        </authorList>
    </citation>
    <scope>NUCLEOTIDE SEQUENCE [LARGE SCALE GENOMIC DNA]</scope>
    <source>
        <strain evidence="3">RMSCC 3488</strain>
    </source>
</reference>
<evidence type="ECO:0000313" key="3">
    <source>
        <dbReference type="Proteomes" id="UP000054567"/>
    </source>
</evidence>
<evidence type="ECO:0000313" key="2">
    <source>
        <dbReference type="EMBL" id="KMM73369.1"/>
    </source>
</evidence>
<dbReference type="EMBL" id="DS268114">
    <property type="protein sequence ID" value="KMM73369.1"/>
    <property type="molecule type" value="Genomic_DNA"/>
</dbReference>
<protein>
    <submittedName>
        <fullName evidence="2">Uncharacterized protein</fullName>
    </submittedName>
</protein>
<gene>
    <name evidence="2" type="ORF">CPAG_09658</name>
</gene>
<evidence type="ECO:0000256" key="1">
    <source>
        <dbReference type="SAM" id="MobiDB-lite"/>
    </source>
</evidence>
<dbReference type="VEuPathDB" id="FungiDB:CPAG_09658"/>
<dbReference type="Proteomes" id="UP000054567">
    <property type="component" value="Unassembled WGS sequence"/>
</dbReference>
<reference evidence="3" key="2">
    <citation type="journal article" date="2009" name="Genome Res.">
        <title>Comparative genomic analyses of the human fungal pathogens Coccidioides and their relatives.</title>
        <authorList>
            <person name="Sharpton T.J."/>
            <person name="Stajich J.E."/>
            <person name="Rounsley S.D."/>
            <person name="Gardner M.J."/>
            <person name="Wortman J.R."/>
            <person name="Jordar V.S."/>
            <person name="Maiti R."/>
            <person name="Kodira C.D."/>
            <person name="Neafsey D.E."/>
            <person name="Zeng Q."/>
            <person name="Hung C.-Y."/>
            <person name="McMahan C."/>
            <person name="Muszewska A."/>
            <person name="Grynberg M."/>
            <person name="Mandel M.A."/>
            <person name="Kellner E.M."/>
            <person name="Barker B.M."/>
            <person name="Galgiani J.N."/>
            <person name="Orbach M.J."/>
            <person name="Kirkland T.N."/>
            <person name="Cole G.T."/>
            <person name="Henn M.R."/>
            <person name="Birren B.W."/>
            <person name="Taylor J.W."/>
        </authorList>
    </citation>
    <scope>NUCLEOTIDE SEQUENCE [LARGE SCALE GENOMIC DNA]</scope>
    <source>
        <strain evidence="3">RMSCC 3488</strain>
    </source>
</reference>
<name>A0A0J6FVZ7_COCPO</name>
<sequence length="82" mass="9107">MPFFNTFAPANSQSPSLPTEKGWARITIQDCMSRSGIAAIQRNTGSKGDANQARKPSARQSLSFWSTPAVRRFWSYDPARAE</sequence>
<accession>A0A0J6FVZ7</accession>
<organism evidence="2 3">
    <name type="scientific">Coccidioides posadasii RMSCC 3488</name>
    <dbReference type="NCBI Taxonomy" id="454284"/>
    <lineage>
        <taxon>Eukaryota</taxon>
        <taxon>Fungi</taxon>
        <taxon>Dikarya</taxon>
        <taxon>Ascomycota</taxon>
        <taxon>Pezizomycotina</taxon>
        <taxon>Eurotiomycetes</taxon>
        <taxon>Eurotiomycetidae</taxon>
        <taxon>Onygenales</taxon>
        <taxon>Onygenaceae</taxon>
        <taxon>Coccidioides</taxon>
    </lineage>
</organism>